<dbReference type="Gene3D" id="3.80.10.10">
    <property type="entry name" value="Ribonuclease Inhibitor"/>
    <property type="match status" value="2"/>
</dbReference>
<dbReference type="Pfam" id="PF05729">
    <property type="entry name" value="NACHT"/>
    <property type="match status" value="1"/>
</dbReference>
<gene>
    <name evidence="11" type="primary">LOC109079938</name>
</gene>
<dbReference type="SUPFAM" id="SSF52047">
    <property type="entry name" value="RNI-like"/>
    <property type="match status" value="1"/>
</dbReference>
<keyword evidence="4" id="KW-0677">Repeat</keyword>
<dbReference type="Pfam" id="PF14484">
    <property type="entry name" value="FISNA"/>
    <property type="match status" value="1"/>
</dbReference>
<feature type="region of interest" description="Disordered" evidence="7">
    <location>
        <begin position="148"/>
        <end position="167"/>
    </location>
</feature>
<evidence type="ECO:0000256" key="5">
    <source>
        <dbReference type="ARBA" id="ARBA00022741"/>
    </source>
</evidence>
<organism evidence="11 12">
    <name type="scientific">Cyprinus carpio</name>
    <name type="common">Common carp</name>
    <dbReference type="NCBI Taxonomy" id="7962"/>
    <lineage>
        <taxon>Eukaryota</taxon>
        <taxon>Metazoa</taxon>
        <taxon>Chordata</taxon>
        <taxon>Craniata</taxon>
        <taxon>Vertebrata</taxon>
        <taxon>Euteleostomi</taxon>
        <taxon>Actinopterygii</taxon>
        <taxon>Neopterygii</taxon>
        <taxon>Teleostei</taxon>
        <taxon>Ostariophysi</taxon>
        <taxon>Cypriniformes</taxon>
        <taxon>Cyprinidae</taxon>
        <taxon>Cyprininae</taxon>
        <taxon>Cyprinus</taxon>
    </lineage>
</organism>
<dbReference type="InterPro" id="IPR001611">
    <property type="entry name" value="Leu-rich_rpt"/>
</dbReference>
<dbReference type="Pfam" id="PF17779">
    <property type="entry name" value="WHD_NOD2"/>
    <property type="match status" value="1"/>
</dbReference>
<keyword evidence="8" id="KW-1133">Transmembrane helix</keyword>
<dbReference type="InterPro" id="IPR051261">
    <property type="entry name" value="NLR"/>
</dbReference>
<evidence type="ECO:0000256" key="6">
    <source>
        <dbReference type="ARBA" id="ARBA00022840"/>
    </source>
</evidence>
<evidence type="ECO:0000256" key="4">
    <source>
        <dbReference type="ARBA" id="ARBA00022737"/>
    </source>
</evidence>
<reference evidence="11" key="1">
    <citation type="submission" date="2025-08" db="UniProtKB">
        <authorList>
            <consortium name="Ensembl"/>
        </authorList>
    </citation>
    <scope>IDENTIFICATION</scope>
</reference>
<feature type="compositionally biased region" description="Basic and acidic residues" evidence="7">
    <location>
        <begin position="93"/>
        <end position="103"/>
    </location>
</feature>
<evidence type="ECO:0000256" key="8">
    <source>
        <dbReference type="SAM" id="Phobius"/>
    </source>
</evidence>
<dbReference type="InterPro" id="IPR006574">
    <property type="entry name" value="PRY"/>
</dbReference>
<keyword evidence="8" id="KW-0812">Transmembrane</keyword>
<dbReference type="PROSITE" id="PS50837">
    <property type="entry name" value="NACHT"/>
    <property type="match status" value="1"/>
</dbReference>
<dbReference type="SMART" id="SM00589">
    <property type="entry name" value="PRY"/>
    <property type="match status" value="1"/>
</dbReference>
<keyword evidence="2" id="KW-0963">Cytoplasm</keyword>
<evidence type="ECO:0000313" key="11">
    <source>
        <dbReference type="Ensembl" id="ENSCCRP00020000326.1"/>
    </source>
</evidence>
<evidence type="ECO:0000256" key="1">
    <source>
        <dbReference type="ARBA" id="ARBA00004496"/>
    </source>
</evidence>
<evidence type="ECO:0000256" key="3">
    <source>
        <dbReference type="ARBA" id="ARBA00022614"/>
    </source>
</evidence>
<dbReference type="Gene3D" id="3.40.50.300">
    <property type="entry name" value="P-loop containing nucleotide triphosphate hydrolases"/>
    <property type="match status" value="1"/>
</dbReference>
<dbReference type="CDD" id="cd00116">
    <property type="entry name" value="LRR_RI"/>
    <property type="match status" value="1"/>
</dbReference>
<feature type="domain" description="B30.2/SPRY" evidence="9">
    <location>
        <begin position="1091"/>
        <end position="1288"/>
    </location>
</feature>
<dbReference type="InterPro" id="IPR043136">
    <property type="entry name" value="B30.2/SPRY_sf"/>
</dbReference>
<feature type="domain" description="NACHT" evidence="10">
    <location>
        <begin position="291"/>
        <end position="425"/>
    </location>
</feature>
<dbReference type="Pfam" id="PF17776">
    <property type="entry name" value="NLRC4_HD2"/>
    <property type="match status" value="1"/>
</dbReference>
<dbReference type="FunFam" id="2.60.120.920:FF:000037">
    <property type="entry name" value="Si:dkey-191j3.2"/>
    <property type="match status" value="1"/>
</dbReference>
<dbReference type="Pfam" id="PF13516">
    <property type="entry name" value="LRR_6"/>
    <property type="match status" value="5"/>
</dbReference>
<evidence type="ECO:0000256" key="7">
    <source>
        <dbReference type="SAM" id="MobiDB-lite"/>
    </source>
</evidence>
<dbReference type="PANTHER" id="PTHR24106">
    <property type="entry name" value="NACHT, LRR AND CARD DOMAINS-CONTAINING"/>
    <property type="match status" value="1"/>
</dbReference>
<evidence type="ECO:0000256" key="2">
    <source>
        <dbReference type="ARBA" id="ARBA00022490"/>
    </source>
</evidence>
<dbReference type="GO" id="GO:0005737">
    <property type="term" value="C:cytoplasm"/>
    <property type="evidence" value="ECO:0007669"/>
    <property type="project" value="UniProtKB-SubCell"/>
</dbReference>
<evidence type="ECO:0008006" key="13">
    <source>
        <dbReference type="Google" id="ProtNLM"/>
    </source>
</evidence>
<dbReference type="GO" id="GO:0005524">
    <property type="term" value="F:ATP binding"/>
    <property type="evidence" value="ECO:0007669"/>
    <property type="project" value="UniProtKB-KW"/>
</dbReference>
<name>A0A8C2GW78_CYPCA</name>
<dbReference type="FunFam" id="3.80.10.10:FF:000474">
    <property type="entry name" value="Si:ch211-214c20.1"/>
    <property type="match status" value="1"/>
</dbReference>
<keyword evidence="6" id="KW-0067">ATP-binding</keyword>
<dbReference type="InterPro" id="IPR029495">
    <property type="entry name" value="NACHT-assoc"/>
</dbReference>
<dbReference type="InterPro" id="IPR027417">
    <property type="entry name" value="P-loop_NTPase"/>
</dbReference>
<accession>A0A8C2GW78</accession>
<dbReference type="PRINTS" id="PR01407">
    <property type="entry name" value="BUTYPHLNCDUF"/>
</dbReference>
<keyword evidence="3" id="KW-0433">Leucine-rich repeat</keyword>
<dbReference type="SMART" id="SM00449">
    <property type="entry name" value="SPRY"/>
    <property type="match status" value="1"/>
</dbReference>
<dbReference type="SMART" id="SM01288">
    <property type="entry name" value="FISNA"/>
    <property type="match status" value="1"/>
</dbReference>
<dbReference type="InterPro" id="IPR003877">
    <property type="entry name" value="SPRY_dom"/>
</dbReference>
<dbReference type="Gene3D" id="2.60.120.920">
    <property type="match status" value="1"/>
</dbReference>
<dbReference type="SUPFAM" id="SSF49899">
    <property type="entry name" value="Concanavalin A-like lectins/glucanases"/>
    <property type="match status" value="1"/>
</dbReference>
<feature type="transmembrane region" description="Helical" evidence="8">
    <location>
        <begin position="30"/>
        <end position="47"/>
    </location>
</feature>
<sequence length="1293" mass="147130">MKKNISSPRQVLGLQQVRRHFRGSHYSWKINKYLCYCIFQFVILICLRTDIFMETLMNAPCKMSVSEEGEQRVVVHYQNQRASSPEPSCVSMKSDRSMRHPPDLSEETFNTRNKILKTQKTATSKLSPCEVREEGDFVHYQNQRAASPEPSCVSLKSDRSMHHPPDLSDGTVTSVCLVDRDDQTKILKQVLHQPVDDELQRVKDQHKTSMKNKYEKLFEPVKLQDNQTLLNRIYTQLYIIEGESEWVNEEHEVLHVEKTLRTQHSQDTPIYCNDIFKPSTEPGCEKKDKIKVVLTKGIAGIGKTVSVQKFILDWAEGKANQDVDFMFVLPFRELNLIQDNQYSLHRLLLDFHPKLHELNPRNYEECKVVFIFDGLDESRIALMFSDNEKVSDVTEASSVGVLMSNLLKGELLPSALIWITSRPAAANQIPSKYINRVTEIQGFDEPQKEEYFRKRISDEDQASRVISHIRKARSLHIMCHIPVFCCISATVLEKIVKQDTEIPQTLTEMYIHFLLIQTSMKNLKYEERDTEKLIQSNKEVIVKLGELAFDQLMKGNVMFYEEDLRDCCIDITDAVYSGICTEIFKQESVIKHRKVYCFIHLSFQEFLAAFYVFFSHLMKNMEPLQLFLHEECEHYEYKQERSQGNALCKLLTSAASKSLKSKNGHLDLFLRFLLGISLESNQRLLQNLLTYTENSSEAIKETAQYIKDTINCYNLSADRSISLFLCLLEVNDQTLCKEIQEYVKSDQHSEKKLSPVHCSAIAYMLQMSEEVLDKFEPTKYNTSYEGRWRLIPAVMNCRKALLAGCCLSNQHCETVCSALQSSNSNLRELDMSNNDLLDLGVRLLCAGLKNSHCQLNILRLAGCCLSDHHCERLSSALQSSNSCLRELDLSNNDLQDSGVKLLSAGLRNSHCQMNILRLAGCRLTGQCCESLSSVLQSSDSHLRELDLSNNDLQDSGVTLLAAGLKSSQSQLNTLRLVICNLTDLCCESLSSALQSSNSCLIELDLSNNDLQDSGVKLLSAGLKSTECQLNILRLSGCKVTEEGCRYVSSALSSNPSHLRELDLSYNHPGESGVKLLCDTLNNPNCALDNLNMDHGEELRITAGLQKYACTLTLDPNTANSHLIISDENKKVTYVEKSQSYPDQAERFDGWPQVLCRESLSGRCYWEVEWSGYVVTSVAYKGIYRKGWNEFSEFGYNRNNRNSWSLICSDKFIACHDNKETVIRIPSCSSKRVGVYVDWSSGTLSFYSVSNTLTHLHTFTYTFTEPLYAGFGVYRSNSSVALCEIEKSVSHTHT</sequence>
<evidence type="ECO:0000259" key="10">
    <source>
        <dbReference type="PROSITE" id="PS50837"/>
    </source>
</evidence>
<dbReference type="InterPro" id="IPR001870">
    <property type="entry name" value="B30.2/SPRY"/>
</dbReference>
<dbReference type="Ensembl" id="ENSCCRT00020000444.1">
    <property type="protein sequence ID" value="ENSCCRP00020000326.1"/>
    <property type="gene ID" value="ENSCCRG00020000272.1"/>
</dbReference>
<dbReference type="Pfam" id="PF00622">
    <property type="entry name" value="SPRY"/>
    <property type="match status" value="1"/>
</dbReference>
<proteinExistence type="predicted"/>
<dbReference type="CDD" id="cd16040">
    <property type="entry name" value="SPRY_PRY_SNTX"/>
    <property type="match status" value="1"/>
</dbReference>
<dbReference type="PROSITE" id="PS50188">
    <property type="entry name" value="B302_SPRY"/>
    <property type="match status" value="1"/>
</dbReference>
<evidence type="ECO:0000313" key="12">
    <source>
        <dbReference type="Proteomes" id="UP000694701"/>
    </source>
</evidence>
<dbReference type="Pfam" id="PF13765">
    <property type="entry name" value="PRY"/>
    <property type="match status" value="1"/>
</dbReference>
<dbReference type="InterPro" id="IPR003879">
    <property type="entry name" value="Butyrophylin_SPRY"/>
</dbReference>
<dbReference type="InterPro" id="IPR041075">
    <property type="entry name" value="NOD1/2_WH"/>
</dbReference>
<dbReference type="Proteomes" id="UP000694701">
    <property type="component" value="Unplaced"/>
</dbReference>
<dbReference type="InterPro" id="IPR032675">
    <property type="entry name" value="LRR_dom_sf"/>
</dbReference>
<dbReference type="SMART" id="SM00368">
    <property type="entry name" value="LRR_RI"/>
    <property type="match status" value="9"/>
</dbReference>
<keyword evidence="8" id="KW-0472">Membrane</keyword>
<dbReference type="InterPro" id="IPR041267">
    <property type="entry name" value="NLRP_HD2"/>
</dbReference>
<feature type="region of interest" description="Disordered" evidence="7">
    <location>
        <begin position="84"/>
        <end position="106"/>
    </location>
</feature>
<dbReference type="InterPro" id="IPR007111">
    <property type="entry name" value="NACHT_NTPase"/>
</dbReference>
<evidence type="ECO:0000259" key="9">
    <source>
        <dbReference type="PROSITE" id="PS50188"/>
    </source>
</evidence>
<dbReference type="FunFam" id="3.40.50.300:FF:000210">
    <property type="entry name" value="Si:dkey-16p6.1"/>
    <property type="match status" value="1"/>
</dbReference>
<protein>
    <recommendedName>
        <fullName evidence="13">NACHT, LRR and PYD domains-containing protein 12-like</fullName>
    </recommendedName>
</protein>
<dbReference type="FunFam" id="3.80.10.10:FF:000336">
    <property type="entry name" value="Si:dkey-222h21.2"/>
    <property type="match status" value="1"/>
</dbReference>
<keyword evidence="5" id="KW-0547">Nucleotide-binding</keyword>
<dbReference type="InterPro" id="IPR013320">
    <property type="entry name" value="ConA-like_dom_sf"/>
</dbReference>
<comment type="subcellular location">
    <subcellularLocation>
        <location evidence="1">Cytoplasm</location>
    </subcellularLocation>
</comment>
<feature type="compositionally biased region" description="Basic and acidic residues" evidence="7">
    <location>
        <begin position="156"/>
        <end position="166"/>
    </location>
</feature>
<dbReference type="PROSITE" id="PS51450">
    <property type="entry name" value="LRR"/>
    <property type="match status" value="1"/>
</dbReference>